<protein>
    <recommendedName>
        <fullName evidence="4">ABC transporter permease</fullName>
    </recommendedName>
</protein>
<evidence type="ECO:0008006" key="4">
    <source>
        <dbReference type="Google" id="ProtNLM"/>
    </source>
</evidence>
<reference evidence="2 3" key="1">
    <citation type="submission" date="2015-01" db="EMBL/GenBank/DDBJ databases">
        <title>Jeotgalibacillus campisalis genome sequencing.</title>
        <authorList>
            <person name="Goh K.M."/>
            <person name="Chan K.-G."/>
            <person name="Yaakop A.S."/>
            <person name="Ee R."/>
            <person name="Gan H.M."/>
            <person name="Chan C.S."/>
        </authorList>
    </citation>
    <scope>NUCLEOTIDE SEQUENCE [LARGE SCALE GENOMIC DNA]</scope>
    <source>
        <strain evidence="2 3">SF-57</strain>
    </source>
</reference>
<dbReference type="GO" id="GO:0140359">
    <property type="term" value="F:ABC-type transporter activity"/>
    <property type="evidence" value="ECO:0007669"/>
    <property type="project" value="InterPro"/>
</dbReference>
<name>A0A0C2W9E2_9BACL</name>
<keyword evidence="1" id="KW-0472">Membrane</keyword>
<gene>
    <name evidence="2" type="ORF">KR50_05400</name>
</gene>
<dbReference type="GO" id="GO:0005886">
    <property type="term" value="C:plasma membrane"/>
    <property type="evidence" value="ECO:0007669"/>
    <property type="project" value="UniProtKB-SubCell"/>
</dbReference>
<feature type="transmembrane region" description="Helical" evidence="1">
    <location>
        <begin position="230"/>
        <end position="251"/>
    </location>
</feature>
<feature type="transmembrane region" description="Helical" evidence="1">
    <location>
        <begin position="76"/>
        <end position="94"/>
    </location>
</feature>
<evidence type="ECO:0000313" key="2">
    <source>
        <dbReference type="EMBL" id="KIL53211.1"/>
    </source>
</evidence>
<feature type="transmembrane region" description="Helical" evidence="1">
    <location>
        <begin position="183"/>
        <end position="202"/>
    </location>
</feature>
<sequence length="258" mass="29095">MNEFHILLKKELTDMWRSYKFFWMPLLFISLGMMQPLTSYYLADLLEEFGGLPENAIIEFPIPSATQVFTETFSQFSQIGVLIIALSLMGMFANERNKGIAQMILTKPVSYRNYFLSKWTAAILLILTSFVMGVASALYYIHLLFEPLASKSVLVSSSYYFLWLIFVLTVVLFFSCILKKTAAVGAAGILIVLTLTVLPSIFKEPLKWTPGNLQSFAQKAIQGDSLYGTFPLVTVTLFLIVGMGAAAVYYMKKTEWLK</sequence>
<dbReference type="Pfam" id="PF12679">
    <property type="entry name" value="ABC2_membrane_2"/>
    <property type="match status" value="1"/>
</dbReference>
<feature type="transmembrane region" description="Helical" evidence="1">
    <location>
        <begin position="160"/>
        <end position="178"/>
    </location>
</feature>
<dbReference type="OrthoDB" id="4187110at2"/>
<keyword evidence="1" id="KW-0812">Transmembrane</keyword>
<evidence type="ECO:0000256" key="1">
    <source>
        <dbReference type="SAM" id="Phobius"/>
    </source>
</evidence>
<feature type="transmembrane region" description="Helical" evidence="1">
    <location>
        <begin position="115"/>
        <end position="140"/>
    </location>
</feature>
<evidence type="ECO:0000313" key="3">
    <source>
        <dbReference type="Proteomes" id="UP000031972"/>
    </source>
</evidence>
<keyword evidence="1" id="KW-1133">Transmembrane helix</keyword>
<feature type="transmembrane region" description="Helical" evidence="1">
    <location>
        <begin position="21"/>
        <end position="43"/>
    </location>
</feature>
<dbReference type="AlphaFoldDB" id="A0A0C2W9E2"/>
<dbReference type="EMBL" id="JXRR01000001">
    <property type="protein sequence ID" value="KIL53211.1"/>
    <property type="molecule type" value="Genomic_DNA"/>
</dbReference>
<keyword evidence="3" id="KW-1185">Reference proteome</keyword>
<dbReference type="Proteomes" id="UP000031972">
    <property type="component" value="Unassembled WGS sequence"/>
</dbReference>
<accession>A0A0C2W9E2</accession>
<proteinExistence type="predicted"/>
<dbReference type="PATRIC" id="fig|220754.4.peg.550"/>
<organism evidence="2 3">
    <name type="scientific">Jeotgalibacillus campisalis</name>
    <dbReference type="NCBI Taxonomy" id="220754"/>
    <lineage>
        <taxon>Bacteria</taxon>
        <taxon>Bacillati</taxon>
        <taxon>Bacillota</taxon>
        <taxon>Bacilli</taxon>
        <taxon>Bacillales</taxon>
        <taxon>Caryophanaceae</taxon>
        <taxon>Jeotgalibacillus</taxon>
    </lineage>
</organism>
<dbReference type="RefSeq" id="WP_052476694.1">
    <property type="nucleotide sequence ID" value="NZ_JXRR01000001.1"/>
</dbReference>
<comment type="caution">
    <text evidence="2">The sequence shown here is derived from an EMBL/GenBank/DDBJ whole genome shotgun (WGS) entry which is preliminary data.</text>
</comment>